<dbReference type="RefSeq" id="WP_370441532.1">
    <property type="nucleotide sequence ID" value="NZ_JBGFTU010000011.1"/>
</dbReference>
<sequence>MTVLRPTRRRSAVVALSALLVLTACGGGSADTAGPASGSASGSASGPAQTTTVSTNLGDREVPADPVRVAALDNTSFQTLLDLGITPVAVPKGLLPRSGFEAWADDADIADAGNHREPVLEAISEAEPDLIIGGYRFQDYQGDLEKIATTIDIAPADDSEGGYVEGLKAQTTTLGEIFGKQDEAARLVAEFERAEQEAAAQTSGESVFLAVASGGRIDNGASRIGRIIEPLQLTNVLAAEGDSIHHDSGLAPETIAQLNPDWMIVMDRDAGTGESDATPARQLIAAQEAWENTTFVTRDHVVHLPPTFYVTEGIQAYTEVYDQIASAFRAA</sequence>
<protein>
    <submittedName>
        <fullName evidence="8">Siderophore ABC transporter substrate-binding protein</fullName>
    </submittedName>
</protein>
<feature type="compositionally biased region" description="Low complexity" evidence="5">
    <location>
        <begin position="31"/>
        <end position="48"/>
    </location>
</feature>
<feature type="chain" id="PRO_5046004402" evidence="6">
    <location>
        <begin position="27"/>
        <end position="331"/>
    </location>
</feature>
<organism evidence="8 9">
    <name type="scientific">Kineococcus halophytocola</name>
    <dbReference type="NCBI Taxonomy" id="3234027"/>
    <lineage>
        <taxon>Bacteria</taxon>
        <taxon>Bacillati</taxon>
        <taxon>Actinomycetota</taxon>
        <taxon>Actinomycetes</taxon>
        <taxon>Kineosporiales</taxon>
        <taxon>Kineosporiaceae</taxon>
        <taxon>Kineococcus</taxon>
    </lineage>
</organism>
<reference evidence="8 9" key="1">
    <citation type="submission" date="2024-07" db="EMBL/GenBank/DDBJ databases">
        <authorList>
            <person name="Thanompreechachai J."/>
            <person name="Duangmal K."/>
        </authorList>
    </citation>
    <scope>NUCLEOTIDE SEQUENCE [LARGE SCALE GENOMIC DNA]</scope>
    <source>
        <strain evidence="8 9">LSe6-4</strain>
    </source>
</reference>
<evidence type="ECO:0000256" key="5">
    <source>
        <dbReference type="SAM" id="MobiDB-lite"/>
    </source>
</evidence>
<evidence type="ECO:0000256" key="2">
    <source>
        <dbReference type="ARBA" id="ARBA00008814"/>
    </source>
</evidence>
<dbReference type="PROSITE" id="PS51257">
    <property type="entry name" value="PROKAR_LIPOPROTEIN"/>
    <property type="match status" value="1"/>
</dbReference>
<dbReference type="Gene3D" id="3.40.50.1980">
    <property type="entry name" value="Nitrogenase molybdenum iron protein domain"/>
    <property type="match status" value="2"/>
</dbReference>
<dbReference type="InterPro" id="IPR002491">
    <property type="entry name" value="ABC_transptr_periplasmic_BD"/>
</dbReference>
<feature type="domain" description="Fe/B12 periplasmic-binding" evidence="7">
    <location>
        <begin position="68"/>
        <end position="331"/>
    </location>
</feature>
<evidence type="ECO:0000256" key="3">
    <source>
        <dbReference type="ARBA" id="ARBA00022448"/>
    </source>
</evidence>
<evidence type="ECO:0000313" key="9">
    <source>
        <dbReference type="Proteomes" id="UP001565927"/>
    </source>
</evidence>
<dbReference type="InterPro" id="IPR051313">
    <property type="entry name" value="Bact_iron-sidero_bind"/>
</dbReference>
<dbReference type="Pfam" id="PF01497">
    <property type="entry name" value="Peripla_BP_2"/>
    <property type="match status" value="1"/>
</dbReference>
<comment type="caution">
    <text evidence="8">The sequence shown here is derived from an EMBL/GenBank/DDBJ whole genome shotgun (WGS) entry which is preliminary data.</text>
</comment>
<evidence type="ECO:0000259" key="7">
    <source>
        <dbReference type="PROSITE" id="PS50983"/>
    </source>
</evidence>
<proteinExistence type="inferred from homology"/>
<keyword evidence="3" id="KW-0813">Transport</keyword>
<evidence type="ECO:0000256" key="1">
    <source>
        <dbReference type="ARBA" id="ARBA00004196"/>
    </source>
</evidence>
<evidence type="ECO:0000256" key="4">
    <source>
        <dbReference type="ARBA" id="ARBA00022729"/>
    </source>
</evidence>
<dbReference type="PROSITE" id="PS50983">
    <property type="entry name" value="FE_B12_PBP"/>
    <property type="match status" value="1"/>
</dbReference>
<dbReference type="SUPFAM" id="SSF53807">
    <property type="entry name" value="Helical backbone' metal receptor"/>
    <property type="match status" value="1"/>
</dbReference>
<name>A0ABV4H3C1_9ACTN</name>
<keyword evidence="9" id="KW-1185">Reference proteome</keyword>
<gene>
    <name evidence="8" type="ORF">AB2L27_11115</name>
</gene>
<evidence type="ECO:0000313" key="8">
    <source>
        <dbReference type="EMBL" id="MEZ0165307.1"/>
    </source>
</evidence>
<dbReference type="EMBL" id="JBGFTU010000011">
    <property type="protein sequence ID" value="MEZ0165307.1"/>
    <property type="molecule type" value="Genomic_DNA"/>
</dbReference>
<dbReference type="PANTHER" id="PTHR30532">
    <property type="entry name" value="IRON III DICITRATE-BINDING PERIPLASMIC PROTEIN"/>
    <property type="match status" value="1"/>
</dbReference>
<dbReference type="PANTHER" id="PTHR30532:SF28">
    <property type="entry name" value="PETROBACTIN-BINDING PROTEIN YCLQ"/>
    <property type="match status" value="1"/>
</dbReference>
<evidence type="ECO:0000256" key="6">
    <source>
        <dbReference type="SAM" id="SignalP"/>
    </source>
</evidence>
<keyword evidence="4 6" id="KW-0732">Signal</keyword>
<accession>A0ABV4H3C1</accession>
<feature type="signal peptide" evidence="6">
    <location>
        <begin position="1"/>
        <end position="26"/>
    </location>
</feature>
<dbReference type="Proteomes" id="UP001565927">
    <property type="component" value="Unassembled WGS sequence"/>
</dbReference>
<feature type="region of interest" description="Disordered" evidence="5">
    <location>
        <begin position="31"/>
        <end position="60"/>
    </location>
</feature>
<comment type="similarity">
    <text evidence="2">Belongs to the bacterial solute-binding protein 8 family.</text>
</comment>
<comment type="subcellular location">
    <subcellularLocation>
        <location evidence="1">Cell envelope</location>
    </subcellularLocation>
</comment>